<gene>
    <name evidence="1" type="ORF">SLEP1_g50622</name>
</gene>
<name>A0AAV5M1I9_9ROSI</name>
<reference evidence="1 2" key="1">
    <citation type="journal article" date="2021" name="Commun. Biol.">
        <title>The genome of Shorea leprosula (Dipterocarpaceae) highlights the ecological relevance of drought in aseasonal tropical rainforests.</title>
        <authorList>
            <person name="Ng K.K.S."/>
            <person name="Kobayashi M.J."/>
            <person name="Fawcett J.A."/>
            <person name="Hatakeyama M."/>
            <person name="Paape T."/>
            <person name="Ng C.H."/>
            <person name="Ang C.C."/>
            <person name="Tnah L.H."/>
            <person name="Lee C.T."/>
            <person name="Nishiyama T."/>
            <person name="Sese J."/>
            <person name="O'Brien M.J."/>
            <person name="Copetti D."/>
            <person name="Mohd Noor M.I."/>
            <person name="Ong R.C."/>
            <person name="Putra M."/>
            <person name="Sireger I.Z."/>
            <person name="Indrioko S."/>
            <person name="Kosugi Y."/>
            <person name="Izuno A."/>
            <person name="Isagi Y."/>
            <person name="Lee S.L."/>
            <person name="Shimizu K.K."/>
        </authorList>
    </citation>
    <scope>NUCLEOTIDE SEQUENCE [LARGE SCALE GENOMIC DNA]</scope>
    <source>
        <strain evidence="1">214</strain>
    </source>
</reference>
<proteinExistence type="predicted"/>
<organism evidence="1 2">
    <name type="scientific">Rubroshorea leprosula</name>
    <dbReference type="NCBI Taxonomy" id="152421"/>
    <lineage>
        <taxon>Eukaryota</taxon>
        <taxon>Viridiplantae</taxon>
        <taxon>Streptophyta</taxon>
        <taxon>Embryophyta</taxon>
        <taxon>Tracheophyta</taxon>
        <taxon>Spermatophyta</taxon>
        <taxon>Magnoliopsida</taxon>
        <taxon>eudicotyledons</taxon>
        <taxon>Gunneridae</taxon>
        <taxon>Pentapetalae</taxon>
        <taxon>rosids</taxon>
        <taxon>malvids</taxon>
        <taxon>Malvales</taxon>
        <taxon>Dipterocarpaceae</taxon>
        <taxon>Rubroshorea</taxon>
    </lineage>
</organism>
<comment type="caution">
    <text evidence="1">The sequence shown here is derived from an EMBL/GenBank/DDBJ whole genome shotgun (WGS) entry which is preliminary data.</text>
</comment>
<dbReference type="AlphaFoldDB" id="A0AAV5M1I9"/>
<dbReference type="Proteomes" id="UP001054252">
    <property type="component" value="Unassembled WGS sequence"/>
</dbReference>
<accession>A0AAV5M1I9</accession>
<protein>
    <submittedName>
        <fullName evidence="1">Uncharacterized protein</fullName>
    </submittedName>
</protein>
<keyword evidence="2" id="KW-1185">Reference proteome</keyword>
<dbReference type="EMBL" id="BPVZ01000167">
    <property type="protein sequence ID" value="GKV43318.1"/>
    <property type="molecule type" value="Genomic_DNA"/>
</dbReference>
<evidence type="ECO:0000313" key="1">
    <source>
        <dbReference type="EMBL" id="GKV43318.1"/>
    </source>
</evidence>
<sequence length="110" mass="12875">MSHQLSPDRLSDLPDHILHRITSLAKMPPRWPPYLRDSVYQSDAMEELDLDKELVLFCEILKTLQLENYWASQIDIAALNLSYFYLKQVPAPQRQLIEMLSCYPVSLLEL</sequence>
<evidence type="ECO:0000313" key="2">
    <source>
        <dbReference type="Proteomes" id="UP001054252"/>
    </source>
</evidence>